<comment type="subcellular location">
    <subcellularLocation>
        <location evidence="1">Cell inner membrane</location>
        <topology evidence="1">Multi-pass membrane protein</topology>
    </subcellularLocation>
</comment>
<evidence type="ECO:0000256" key="9">
    <source>
        <dbReference type="SAM" id="Phobius"/>
    </source>
</evidence>
<dbReference type="AlphaFoldDB" id="A0A8J2TXA7"/>
<comment type="caution">
    <text evidence="11">The sequence shown here is derived from an EMBL/GenBank/DDBJ whole genome shotgun (WGS) entry which is preliminary data.</text>
</comment>
<protein>
    <recommendedName>
        <fullName evidence="10">Tripartite ATP-independent periplasmic transporters DctQ component domain-containing protein</fullName>
    </recommendedName>
</protein>
<evidence type="ECO:0000256" key="2">
    <source>
        <dbReference type="ARBA" id="ARBA00022448"/>
    </source>
</evidence>
<keyword evidence="2" id="KW-0813">Transport</keyword>
<dbReference type="PANTHER" id="PTHR35011:SF2">
    <property type="entry name" value="2,3-DIKETO-L-GULONATE TRAP TRANSPORTER SMALL PERMEASE PROTEIN YIAM"/>
    <property type="match status" value="1"/>
</dbReference>
<feature type="domain" description="Tripartite ATP-independent periplasmic transporters DctQ component" evidence="10">
    <location>
        <begin position="32"/>
        <end position="163"/>
    </location>
</feature>
<feature type="transmembrane region" description="Helical" evidence="9">
    <location>
        <begin position="136"/>
        <end position="155"/>
    </location>
</feature>
<evidence type="ECO:0000256" key="5">
    <source>
        <dbReference type="ARBA" id="ARBA00022692"/>
    </source>
</evidence>
<keyword evidence="6 9" id="KW-1133">Transmembrane helix</keyword>
<evidence type="ECO:0000256" key="4">
    <source>
        <dbReference type="ARBA" id="ARBA00022519"/>
    </source>
</evidence>
<reference evidence="11" key="1">
    <citation type="journal article" date="2014" name="Int. J. Syst. Evol. Microbiol.">
        <title>Complete genome sequence of Corynebacterium casei LMG S-19264T (=DSM 44701T), isolated from a smear-ripened cheese.</title>
        <authorList>
            <consortium name="US DOE Joint Genome Institute (JGI-PGF)"/>
            <person name="Walter F."/>
            <person name="Albersmeier A."/>
            <person name="Kalinowski J."/>
            <person name="Ruckert C."/>
        </authorList>
    </citation>
    <scope>NUCLEOTIDE SEQUENCE</scope>
    <source>
        <strain evidence="11">CGMCC 1.12785</strain>
    </source>
</reference>
<gene>
    <name evidence="11" type="ORF">GCM10011333_13550</name>
</gene>
<evidence type="ECO:0000313" key="12">
    <source>
        <dbReference type="Proteomes" id="UP000616114"/>
    </source>
</evidence>
<accession>A0A8J2TXA7</accession>
<feature type="transmembrane region" description="Helical" evidence="9">
    <location>
        <begin position="56"/>
        <end position="74"/>
    </location>
</feature>
<evidence type="ECO:0000313" key="11">
    <source>
        <dbReference type="EMBL" id="GGA12029.1"/>
    </source>
</evidence>
<dbReference type="InterPro" id="IPR007387">
    <property type="entry name" value="TRAP_DctQ"/>
</dbReference>
<evidence type="ECO:0000256" key="1">
    <source>
        <dbReference type="ARBA" id="ARBA00004429"/>
    </source>
</evidence>
<organism evidence="11 12">
    <name type="scientific">Sediminivirga luteola</name>
    <dbReference type="NCBI Taxonomy" id="1774748"/>
    <lineage>
        <taxon>Bacteria</taxon>
        <taxon>Bacillati</taxon>
        <taxon>Actinomycetota</taxon>
        <taxon>Actinomycetes</taxon>
        <taxon>Micrococcales</taxon>
        <taxon>Brevibacteriaceae</taxon>
        <taxon>Sediminivirga</taxon>
    </lineage>
</organism>
<dbReference type="GO" id="GO:0015740">
    <property type="term" value="P:C4-dicarboxylate transport"/>
    <property type="evidence" value="ECO:0007669"/>
    <property type="project" value="TreeGrafter"/>
</dbReference>
<dbReference type="Proteomes" id="UP000616114">
    <property type="component" value="Unassembled WGS sequence"/>
</dbReference>
<evidence type="ECO:0000256" key="3">
    <source>
        <dbReference type="ARBA" id="ARBA00022475"/>
    </source>
</evidence>
<evidence type="ECO:0000256" key="6">
    <source>
        <dbReference type="ARBA" id="ARBA00022989"/>
    </source>
</evidence>
<keyword evidence="12" id="KW-1185">Reference proteome</keyword>
<evidence type="ECO:0000259" key="10">
    <source>
        <dbReference type="Pfam" id="PF04290"/>
    </source>
</evidence>
<dbReference type="InterPro" id="IPR055348">
    <property type="entry name" value="DctQ"/>
</dbReference>
<comment type="similarity">
    <text evidence="8">Belongs to the TRAP transporter small permease family.</text>
</comment>
<name>A0A8J2TXA7_9MICO</name>
<dbReference type="RefSeq" id="WP_188550182.1">
    <property type="nucleotide sequence ID" value="NZ_BMFY01000005.1"/>
</dbReference>
<dbReference type="GO" id="GO:0022857">
    <property type="term" value="F:transmembrane transporter activity"/>
    <property type="evidence" value="ECO:0007669"/>
    <property type="project" value="TreeGrafter"/>
</dbReference>
<feature type="transmembrane region" description="Helical" evidence="9">
    <location>
        <begin position="95"/>
        <end position="116"/>
    </location>
</feature>
<evidence type="ECO:0000256" key="8">
    <source>
        <dbReference type="ARBA" id="ARBA00038436"/>
    </source>
</evidence>
<feature type="transmembrane region" description="Helical" evidence="9">
    <location>
        <begin position="23"/>
        <end position="44"/>
    </location>
</feature>
<keyword evidence="4" id="KW-0997">Cell inner membrane</keyword>
<dbReference type="Pfam" id="PF04290">
    <property type="entry name" value="DctQ"/>
    <property type="match status" value="1"/>
</dbReference>
<keyword evidence="3" id="KW-1003">Cell membrane</keyword>
<dbReference type="PANTHER" id="PTHR35011">
    <property type="entry name" value="2,3-DIKETO-L-GULONATE TRAP TRANSPORTER SMALL PERMEASE PROTEIN YIAM"/>
    <property type="match status" value="1"/>
</dbReference>
<keyword evidence="5 9" id="KW-0812">Transmembrane</keyword>
<proteinExistence type="inferred from homology"/>
<reference evidence="11" key="2">
    <citation type="submission" date="2020-09" db="EMBL/GenBank/DDBJ databases">
        <authorList>
            <person name="Sun Q."/>
            <person name="Zhou Y."/>
        </authorList>
    </citation>
    <scope>NUCLEOTIDE SEQUENCE</scope>
    <source>
        <strain evidence="11">CGMCC 1.12785</strain>
    </source>
</reference>
<evidence type="ECO:0000256" key="7">
    <source>
        <dbReference type="ARBA" id="ARBA00023136"/>
    </source>
</evidence>
<keyword evidence="7 9" id="KW-0472">Membrane</keyword>
<dbReference type="EMBL" id="BMFY01000005">
    <property type="protein sequence ID" value="GGA12029.1"/>
    <property type="molecule type" value="Genomic_DNA"/>
</dbReference>
<sequence>MSSLEYAAGDRAPARSRLSVEEYVIAGVLAVMVGILFLQVVARFVFSDSISWSEELARYLFIWLIFIGLGAVVLRAEHVAIDALVVRLPQVARRVLAQLCHLVMLAVNIALVIKGVELAYIIGDLGQTSPALSLDMWVVYTALPAGMAVASIRTVQSSIRLWRGAGSPASGAERNEGGR</sequence>
<dbReference type="GO" id="GO:0005886">
    <property type="term" value="C:plasma membrane"/>
    <property type="evidence" value="ECO:0007669"/>
    <property type="project" value="UniProtKB-SubCell"/>
</dbReference>